<dbReference type="GeneID" id="89453067"/>
<dbReference type="EMBL" id="CP002046">
    <property type="protein sequence ID" value="EAP88375.1"/>
    <property type="molecule type" value="Genomic_DNA"/>
</dbReference>
<dbReference type="Gene3D" id="3.40.250.10">
    <property type="entry name" value="Rhodanese-like domain"/>
    <property type="match status" value="2"/>
</dbReference>
<dbReference type="InterPro" id="IPR051682">
    <property type="entry name" value="Mito_Persulfide_Diox"/>
</dbReference>
<dbReference type="InterPro" id="IPR044528">
    <property type="entry name" value="POD-like_MBL-fold"/>
</dbReference>
<dbReference type="CDD" id="cd07724">
    <property type="entry name" value="POD-like_MBL-fold"/>
    <property type="match status" value="1"/>
</dbReference>
<gene>
    <name evidence="3" type="ordered locus">CA2559_06430</name>
</gene>
<dbReference type="HOGENOM" id="CLU_030571_7_1_10"/>
<dbReference type="GO" id="GO:0050313">
    <property type="term" value="F:sulfur dioxygenase activity"/>
    <property type="evidence" value="ECO:0007669"/>
    <property type="project" value="InterPro"/>
</dbReference>
<evidence type="ECO:0000313" key="4">
    <source>
        <dbReference type="Proteomes" id="UP000002297"/>
    </source>
</evidence>
<dbReference type="SUPFAM" id="SSF56281">
    <property type="entry name" value="Metallo-hydrolase/oxidoreductase"/>
    <property type="match status" value="1"/>
</dbReference>
<dbReference type="Pfam" id="PF00753">
    <property type="entry name" value="Lactamase_B"/>
    <property type="match status" value="1"/>
</dbReference>
<dbReference type="AlphaFoldDB" id="A3U808"/>
<dbReference type="SUPFAM" id="SSF52821">
    <property type="entry name" value="Rhodanese/Cell cycle control phosphatase"/>
    <property type="match status" value="2"/>
</dbReference>
<dbReference type="InterPro" id="IPR036873">
    <property type="entry name" value="Rhodanese-like_dom_sf"/>
</dbReference>
<dbReference type="SMART" id="SM00849">
    <property type="entry name" value="Lactamase_B"/>
    <property type="match status" value="1"/>
</dbReference>
<dbReference type="GO" id="GO:0006749">
    <property type="term" value="P:glutathione metabolic process"/>
    <property type="evidence" value="ECO:0007669"/>
    <property type="project" value="InterPro"/>
</dbReference>
<dbReference type="PANTHER" id="PTHR43084">
    <property type="entry name" value="PERSULFIDE DIOXYGENASE ETHE1"/>
    <property type="match status" value="1"/>
</dbReference>
<dbReference type="eggNOG" id="COG0491">
    <property type="taxonomic scope" value="Bacteria"/>
</dbReference>
<organism evidence="3 4">
    <name type="scientific">Croceibacter atlanticus (strain ATCC BAA-628 / JCM 21780 / CIP 108009 / IAM 15332 / KCTC 12090 / HTCC2559)</name>
    <dbReference type="NCBI Taxonomy" id="216432"/>
    <lineage>
        <taxon>Bacteria</taxon>
        <taxon>Pseudomonadati</taxon>
        <taxon>Bacteroidota</taxon>
        <taxon>Flavobacteriia</taxon>
        <taxon>Flavobacteriales</taxon>
        <taxon>Flavobacteriaceae</taxon>
        <taxon>Croceibacter</taxon>
    </lineage>
</organism>
<dbReference type="InterPro" id="IPR001279">
    <property type="entry name" value="Metallo-B-lactamas"/>
</dbReference>
<dbReference type="InterPro" id="IPR036866">
    <property type="entry name" value="RibonucZ/Hydroxyglut_hydro"/>
</dbReference>
<dbReference type="Proteomes" id="UP000002297">
    <property type="component" value="Chromosome"/>
</dbReference>
<dbReference type="GO" id="GO:0046872">
    <property type="term" value="F:metal ion binding"/>
    <property type="evidence" value="ECO:0007669"/>
    <property type="project" value="UniProtKB-KW"/>
</dbReference>
<dbReference type="GO" id="GO:0070813">
    <property type="term" value="P:hydrogen sulfide metabolic process"/>
    <property type="evidence" value="ECO:0007669"/>
    <property type="project" value="TreeGrafter"/>
</dbReference>
<dbReference type="PANTHER" id="PTHR43084:SF1">
    <property type="entry name" value="PERSULFIDE DIOXYGENASE ETHE1, MITOCHONDRIAL"/>
    <property type="match status" value="1"/>
</dbReference>
<protein>
    <submittedName>
        <fullName evidence="3">Metallo-beta-lactamase superfamily protein</fullName>
    </submittedName>
</protein>
<keyword evidence="4" id="KW-1185">Reference proteome</keyword>
<keyword evidence="1" id="KW-0479">Metal-binding</keyword>
<dbReference type="InterPro" id="IPR001763">
    <property type="entry name" value="Rhodanese-like_dom"/>
</dbReference>
<accession>A3U808</accession>
<dbReference type="SMART" id="SM00450">
    <property type="entry name" value="RHOD"/>
    <property type="match status" value="2"/>
</dbReference>
<dbReference type="CDD" id="cd00158">
    <property type="entry name" value="RHOD"/>
    <property type="match status" value="2"/>
</dbReference>
<dbReference type="eggNOG" id="COG0607">
    <property type="taxonomic scope" value="Bacteria"/>
</dbReference>
<dbReference type="STRING" id="216432.CA2559_06430"/>
<dbReference type="OrthoDB" id="9784009at2"/>
<dbReference type="RefSeq" id="WP_013187046.1">
    <property type="nucleotide sequence ID" value="NC_014230.1"/>
</dbReference>
<dbReference type="Pfam" id="PF00581">
    <property type="entry name" value="Rhodanese"/>
    <property type="match status" value="2"/>
</dbReference>
<feature type="domain" description="Rhodanese" evidence="2">
    <location>
        <begin position="268"/>
        <end position="359"/>
    </location>
</feature>
<evidence type="ECO:0000259" key="2">
    <source>
        <dbReference type="PROSITE" id="PS50206"/>
    </source>
</evidence>
<dbReference type="Gene3D" id="3.60.15.10">
    <property type="entry name" value="Ribonuclease Z/Hydroxyacylglutathione hydrolase-like"/>
    <property type="match status" value="1"/>
</dbReference>
<dbReference type="PROSITE" id="PS50206">
    <property type="entry name" value="RHODANESE_3"/>
    <property type="match status" value="2"/>
</dbReference>
<dbReference type="KEGG" id="cat:CA2559_06430"/>
<feature type="domain" description="Rhodanese" evidence="2">
    <location>
        <begin position="381"/>
        <end position="462"/>
    </location>
</feature>
<evidence type="ECO:0000256" key="1">
    <source>
        <dbReference type="ARBA" id="ARBA00022723"/>
    </source>
</evidence>
<name>A3U808_CROAH</name>
<reference evidence="3 4" key="1">
    <citation type="journal article" date="2010" name="J. Bacteriol.">
        <title>The complete genome sequence of Croceibacter atlanticus HTCC2559T.</title>
        <authorList>
            <person name="Oh H.M."/>
            <person name="Kang I."/>
            <person name="Ferriera S."/>
            <person name="Giovannoni S.J."/>
            <person name="Cho J.C."/>
        </authorList>
    </citation>
    <scope>NUCLEOTIDE SEQUENCE [LARGE SCALE GENOMIC DNA]</scope>
    <source>
        <strain evidence="4">ATCC BAA-628 / HTCC2559 / KCTC 12090</strain>
    </source>
</reference>
<evidence type="ECO:0000313" key="3">
    <source>
        <dbReference type="EMBL" id="EAP88375.1"/>
    </source>
</evidence>
<dbReference type="FunFam" id="3.60.15.10:FF:000030">
    <property type="entry name" value="Metallo-beta-lactamase family protein"/>
    <property type="match status" value="1"/>
</dbReference>
<proteinExistence type="predicted"/>
<sequence length="471" mass="51501">MILDQLYTKCLAEATYYITSGKEAAIVDPLRETEPYLERLKNDGATLKYIFLTHFHADFVSGHVDLALKTGARIVLGPNATAAYEFHQAKDGEIFTLGDLKIKALHTPGHTMESTCYLLFTEKGEQHAIFTGDTLFIGDVGRPDLAVKSDLTTADLAGYLYESLRNKIMPLDDHIIVYPAHGAGSACGKNMSSETYDTLGSQKKLNYALDSKLSKTEFVNMTTEGLAEPPQYFPLNVAMNKAVNSTIDSILGSGTTALSPLEFQNLASQEDVLILDVRTPNDYAKGSVKNAWFIGLDGTFAPWVGALIEDIHQKIILIAPEGREAEAVTRMARVGYDNTLGYLSGGMAAWERAGFPVEKTGNISAQEFVDGIQLGEIKNPLDVRKTPEYDTKHIEDIALLPLDDIHKKLSSLQPQSTYHVHCAGGYRSMIFSSIAKSKGYLNMVNVEGGFGAIKKTNLKSLNLVSTSTIDL</sequence>